<keyword evidence="3" id="KW-1185">Reference proteome</keyword>
<dbReference type="PROSITE" id="PS51186">
    <property type="entry name" value="GNAT"/>
    <property type="match status" value="1"/>
</dbReference>
<dbReference type="GO" id="GO:0016747">
    <property type="term" value="F:acyltransferase activity, transferring groups other than amino-acyl groups"/>
    <property type="evidence" value="ECO:0007669"/>
    <property type="project" value="InterPro"/>
</dbReference>
<accession>A0A507QYD5</accession>
<reference evidence="2 3" key="1">
    <citation type="submission" date="2019-06" db="EMBL/GenBank/DDBJ databases">
        <title>Wine fermentation using esterase from Monascus purpureus.</title>
        <authorList>
            <person name="Geng C."/>
            <person name="Zhang Y."/>
        </authorList>
    </citation>
    <scope>NUCLEOTIDE SEQUENCE [LARGE SCALE GENOMIC DNA]</scope>
    <source>
        <strain evidence="2">HQ1</strain>
    </source>
</reference>
<protein>
    <recommendedName>
        <fullName evidence="1">N-acetyltransferase domain-containing protein</fullName>
    </recommendedName>
</protein>
<dbReference type="PANTHER" id="PTHR42791:SF1">
    <property type="entry name" value="N-ACETYLTRANSFERASE DOMAIN-CONTAINING PROTEIN"/>
    <property type="match status" value="1"/>
</dbReference>
<organism evidence="2 3">
    <name type="scientific">Monascus purpureus</name>
    <name type="common">Red mold</name>
    <name type="synonym">Monascus anka</name>
    <dbReference type="NCBI Taxonomy" id="5098"/>
    <lineage>
        <taxon>Eukaryota</taxon>
        <taxon>Fungi</taxon>
        <taxon>Dikarya</taxon>
        <taxon>Ascomycota</taxon>
        <taxon>Pezizomycotina</taxon>
        <taxon>Eurotiomycetes</taxon>
        <taxon>Eurotiomycetidae</taxon>
        <taxon>Eurotiales</taxon>
        <taxon>Aspergillaceae</taxon>
        <taxon>Monascus</taxon>
    </lineage>
</organism>
<dbReference type="AlphaFoldDB" id="A0A507QYD5"/>
<evidence type="ECO:0000259" key="1">
    <source>
        <dbReference type="PROSITE" id="PS51186"/>
    </source>
</evidence>
<proteinExistence type="predicted"/>
<dbReference type="PANTHER" id="PTHR42791">
    <property type="entry name" value="GNAT FAMILY ACETYLTRANSFERASE"/>
    <property type="match status" value="1"/>
</dbReference>
<dbReference type="InterPro" id="IPR016181">
    <property type="entry name" value="Acyl_CoA_acyltransferase"/>
</dbReference>
<dbReference type="SUPFAM" id="SSF55729">
    <property type="entry name" value="Acyl-CoA N-acyltransferases (Nat)"/>
    <property type="match status" value="1"/>
</dbReference>
<gene>
    <name evidence="2" type="ORF">MPDQ_003965</name>
</gene>
<evidence type="ECO:0000313" key="2">
    <source>
        <dbReference type="EMBL" id="TQB74934.1"/>
    </source>
</evidence>
<name>A0A507QYD5_MONPU</name>
<dbReference type="InterPro" id="IPR000182">
    <property type="entry name" value="GNAT_dom"/>
</dbReference>
<dbReference type="Proteomes" id="UP000319663">
    <property type="component" value="Unassembled WGS sequence"/>
</dbReference>
<dbReference type="Gene3D" id="3.40.630.30">
    <property type="match status" value="1"/>
</dbReference>
<dbReference type="OrthoDB" id="410198at2759"/>
<feature type="domain" description="N-acetyltransferase" evidence="1">
    <location>
        <begin position="58"/>
        <end position="199"/>
    </location>
</feature>
<dbReference type="STRING" id="5098.A0A507QYD5"/>
<dbReference type="Pfam" id="PF00583">
    <property type="entry name" value="Acetyltransf_1"/>
    <property type="match status" value="1"/>
</dbReference>
<dbReference type="EMBL" id="VIFY01000025">
    <property type="protein sequence ID" value="TQB74934.1"/>
    <property type="molecule type" value="Genomic_DNA"/>
</dbReference>
<comment type="caution">
    <text evidence="2">The sequence shown here is derived from an EMBL/GenBank/DDBJ whole genome shotgun (WGS) entry which is preliminary data.</text>
</comment>
<evidence type="ECO:0000313" key="3">
    <source>
        <dbReference type="Proteomes" id="UP000319663"/>
    </source>
</evidence>
<sequence>MAQITTGGQERVNEASQLLADAFKYDPTITYCLSSLDQEQRDKLRIELFRIFLTGAVVRNGSIEEADGFRSCGILVPSQPETGTLGLKEMLSSVGLGGVLTELYDVSTQTKLHKSKVFNEQDRYYYIFFLGTAENARGKGLCSAIVRHYQGIARKDKVPIYLEAGNAYCRDLYKTLGFVIVGEIVTGQDKAGPDGTLVENGPGFKTWGMIWRPEYELSDR</sequence>
<dbReference type="InterPro" id="IPR052523">
    <property type="entry name" value="Trichothecene_AcTrans"/>
</dbReference>